<dbReference type="GO" id="GO:0098609">
    <property type="term" value="P:cell-cell adhesion"/>
    <property type="evidence" value="ECO:0007669"/>
    <property type="project" value="TreeGrafter"/>
</dbReference>
<keyword evidence="4" id="KW-0245">EGF-like domain</keyword>
<dbReference type="PRINTS" id="PR01186">
    <property type="entry name" value="INTEGRINB"/>
</dbReference>
<evidence type="ECO:0000256" key="12">
    <source>
        <dbReference type="ARBA" id="ARBA00022989"/>
    </source>
</evidence>
<evidence type="ECO:0000256" key="4">
    <source>
        <dbReference type="ARBA" id="ARBA00022536"/>
    </source>
</evidence>
<evidence type="ECO:0000256" key="17">
    <source>
        <dbReference type="PIRSR" id="PIRSR002512-1"/>
    </source>
</evidence>
<feature type="disulfide bond" evidence="17">
    <location>
        <begin position="564"/>
        <end position="573"/>
    </location>
</feature>
<dbReference type="InterPro" id="IPR057073">
    <property type="entry name" value="EGF_integrin_2"/>
</dbReference>
<dbReference type="GO" id="GO:0009986">
    <property type="term" value="C:cell surface"/>
    <property type="evidence" value="ECO:0007669"/>
    <property type="project" value="TreeGrafter"/>
</dbReference>
<dbReference type="Pfam" id="PF08725">
    <property type="entry name" value="Integrin_b_cyt"/>
    <property type="match status" value="1"/>
</dbReference>
<feature type="region of interest" description="Disordered" evidence="19">
    <location>
        <begin position="1"/>
        <end position="30"/>
    </location>
</feature>
<feature type="domain" description="Integrin beta subunit cytoplasmic" evidence="22">
    <location>
        <begin position="687"/>
        <end position="733"/>
    </location>
</feature>
<gene>
    <name evidence="24" type="ORF">FSP39_002913</name>
</gene>
<comment type="subcellular location">
    <subcellularLocation>
        <location evidence="1 18">Cell membrane</location>
        <topology evidence="1 18">Single-pass type I membrane protein</topology>
    </subcellularLocation>
</comment>
<feature type="disulfide bond" evidence="17">
    <location>
        <begin position="476"/>
        <end position="492"/>
    </location>
</feature>
<dbReference type="GO" id="GO:0007160">
    <property type="term" value="P:cell-matrix adhesion"/>
    <property type="evidence" value="ECO:0007669"/>
    <property type="project" value="TreeGrafter"/>
</dbReference>
<evidence type="ECO:0000259" key="22">
    <source>
        <dbReference type="SMART" id="SM01241"/>
    </source>
</evidence>
<dbReference type="SUPFAM" id="SSF57196">
    <property type="entry name" value="EGF/Laminin"/>
    <property type="match status" value="1"/>
</dbReference>
<feature type="disulfide bond" evidence="17">
    <location>
        <begin position="199"/>
        <end position="240"/>
    </location>
</feature>
<dbReference type="PROSITE" id="PS00243">
    <property type="entry name" value="I_EGF_1"/>
    <property type="match status" value="1"/>
</dbReference>
<dbReference type="Pfam" id="PF07974">
    <property type="entry name" value="EGF_2"/>
    <property type="match status" value="2"/>
</dbReference>
<accession>A0AA88YUS0</accession>
<dbReference type="Gene3D" id="2.60.40.1510">
    <property type="entry name" value="ntegrin, alpha v. Chain A, domain 3"/>
    <property type="match status" value="1"/>
</dbReference>
<keyword evidence="14 20" id="KW-0472">Membrane</keyword>
<feature type="disulfide bond" evidence="17">
    <location>
        <begin position="339"/>
        <end position="350"/>
    </location>
</feature>
<proteinExistence type="inferred from homology"/>
<dbReference type="GO" id="GO:0008305">
    <property type="term" value="C:integrin complex"/>
    <property type="evidence" value="ECO:0007669"/>
    <property type="project" value="TreeGrafter"/>
</dbReference>
<keyword evidence="11 18" id="KW-0130">Cell adhesion</keyword>
<keyword evidence="7" id="KW-0732">Signal</keyword>
<evidence type="ECO:0000256" key="18">
    <source>
        <dbReference type="RuleBase" id="RU000633"/>
    </source>
</evidence>
<keyword evidence="25" id="KW-1185">Reference proteome</keyword>
<dbReference type="FunFam" id="2.10.25.10:FF:000036">
    <property type="entry name" value="Integrin beta"/>
    <property type="match status" value="1"/>
</dbReference>
<dbReference type="SUPFAM" id="SSF53300">
    <property type="entry name" value="vWA-like"/>
    <property type="match status" value="1"/>
</dbReference>
<evidence type="ECO:0000256" key="3">
    <source>
        <dbReference type="ARBA" id="ARBA00022475"/>
    </source>
</evidence>
<dbReference type="SMART" id="SM01241">
    <property type="entry name" value="Integrin_b_cyt"/>
    <property type="match status" value="1"/>
</dbReference>
<evidence type="ECO:0000256" key="15">
    <source>
        <dbReference type="ARBA" id="ARBA00023157"/>
    </source>
</evidence>
<dbReference type="PANTHER" id="PTHR10082">
    <property type="entry name" value="INTEGRIN BETA SUBUNIT"/>
    <property type="match status" value="1"/>
</dbReference>
<keyword evidence="15 17" id="KW-1015">Disulfide bond</keyword>
<comment type="similarity">
    <text evidence="2 18">Belongs to the integrin beta chain family.</text>
</comment>
<dbReference type="Gene3D" id="1.20.5.100">
    <property type="entry name" value="Cytochrome c1, transmembrane anchor, C-terminal"/>
    <property type="match status" value="1"/>
</dbReference>
<dbReference type="FunFam" id="3.40.50.410:FF:000002">
    <property type="entry name" value="Integrin beta"/>
    <property type="match status" value="1"/>
</dbReference>
<dbReference type="InterPro" id="IPR014836">
    <property type="entry name" value="Integrin_bsu_cyt_dom"/>
</dbReference>
<dbReference type="GO" id="GO:0016477">
    <property type="term" value="P:cell migration"/>
    <property type="evidence" value="ECO:0007669"/>
    <property type="project" value="TreeGrafter"/>
</dbReference>
<protein>
    <recommendedName>
        <fullName evidence="18">Integrin beta</fullName>
    </recommendedName>
</protein>
<evidence type="ECO:0000256" key="5">
    <source>
        <dbReference type="ARBA" id="ARBA00022692"/>
    </source>
</evidence>
<keyword evidence="16" id="KW-0325">Glycoprotein</keyword>
<dbReference type="InterPro" id="IPR040622">
    <property type="entry name" value="EGF_integrin_1"/>
</dbReference>
<dbReference type="SMART" id="SM01242">
    <property type="entry name" value="Integrin_B_tail"/>
    <property type="match status" value="1"/>
</dbReference>
<evidence type="ECO:0000256" key="20">
    <source>
        <dbReference type="SAM" id="Phobius"/>
    </source>
</evidence>
<dbReference type="Gene3D" id="2.10.25.10">
    <property type="entry name" value="Laminin"/>
    <property type="match status" value="3"/>
</dbReference>
<keyword evidence="12 20" id="KW-1133">Transmembrane helix</keyword>
<reference evidence="24" key="1">
    <citation type="submission" date="2019-08" db="EMBL/GenBank/DDBJ databases">
        <title>The improved chromosome-level genome for the pearl oyster Pinctada fucata martensii using PacBio sequencing and Hi-C.</title>
        <authorList>
            <person name="Zheng Z."/>
        </authorList>
    </citation>
    <scope>NUCLEOTIDE SEQUENCE</scope>
    <source>
        <strain evidence="24">ZZ-2019</strain>
        <tissue evidence="24">Adductor muscle</tissue>
    </source>
</reference>
<evidence type="ECO:0000256" key="9">
    <source>
        <dbReference type="ARBA" id="ARBA00022837"/>
    </source>
</evidence>
<feature type="disulfide bond" evidence="17">
    <location>
        <begin position="589"/>
        <end position="658"/>
    </location>
</feature>
<dbReference type="SMART" id="SM00187">
    <property type="entry name" value="INB"/>
    <property type="match status" value="1"/>
</dbReference>
<feature type="disulfide bond" evidence="17">
    <location>
        <begin position="559"/>
        <end position="604"/>
    </location>
</feature>
<feature type="disulfide bond" evidence="17">
    <location>
        <begin position="576"/>
        <end position="579"/>
    </location>
</feature>
<feature type="disulfide bond" evidence="17">
    <location>
        <begin position="401"/>
        <end position="405"/>
    </location>
</feature>
<dbReference type="Gene3D" id="3.40.50.410">
    <property type="entry name" value="von Willebrand factor, type A domain"/>
    <property type="match status" value="1"/>
</dbReference>
<dbReference type="Pfam" id="PF07965">
    <property type="entry name" value="Integrin_B_tail"/>
    <property type="match status" value="1"/>
</dbReference>
<keyword evidence="3" id="KW-1003">Cell membrane</keyword>
<keyword evidence="6" id="KW-0479">Metal-binding</keyword>
<feature type="disulfide bond" evidence="17">
    <location>
        <begin position="469"/>
        <end position="474"/>
    </location>
</feature>
<sequence>MSHVGSDFGVRGSKEQEETGVPGENPPAEAENSKTFNFLYYLNDDVGGQGNAAVQIQPQVMDVTLRPNDPMSFKLKFRLAEKYPIDLYYLMDMSRSMADDKQTLVNMVPIIATEMRNFSDDFRLGFGSFVDKPISPYASTPEFTQGSCDTCEPTYGFRNHLPLDADERKFQDSVNRTRISFNIDAPEGGFDAIMQVSTCNNEIGWRERARHLLLFSTDSAYHTAGDGRLGGIVKGHDGECHMTNNMYTESVNQDYPSVGQVAERVKDENINVIFAVTDVQVPTYERLQPYMAGSQIGSMDDNSANVADLLRDKYLNITSVVELLVEGNEDVEVTFRTNCTGDSVMETNRCDNLQIGDEVTFDVTITAKECTSGSQGLSRKNITIKPVGLSDALSLNLDILCTCDCERSGITNSTECSNNGEFYCGVCRCNDGFYGQDCACNNSRSTDYNDQCIPDDSNSTAICSDRGDCVCGKCECRSRSSTSTQTYTGRFCECDDYNCPFYLNQICGGLERGYCRCGQCVCNSGWSGDSCGCKNDTDACAVQRGNETLECNGKGQCVCGTCECEDGYYGQKCEECTSCLDICRMEKACVQCYLFETGPRKDTCFECNAASYITKVEQLEDDGTVCNYLDEDDCLFRFSYDFDEDRQYRIKALTIKECPQEVDVLALVLGIVGALVLIGIIILVAIKVFLMVMDRRELQKFEIEKQKAQWEKAENPLYKDPTNTYKNPTFSND</sequence>
<dbReference type="Proteomes" id="UP001186944">
    <property type="component" value="Unassembled WGS sequence"/>
</dbReference>
<feature type="disulfide bond" evidence="17">
    <location>
        <begin position="494"/>
        <end position="499"/>
    </location>
</feature>
<organism evidence="24 25">
    <name type="scientific">Pinctada imbricata</name>
    <name type="common">Atlantic pearl-oyster</name>
    <name type="synonym">Pinctada martensii</name>
    <dbReference type="NCBI Taxonomy" id="66713"/>
    <lineage>
        <taxon>Eukaryota</taxon>
        <taxon>Metazoa</taxon>
        <taxon>Spiralia</taxon>
        <taxon>Lophotrochozoa</taxon>
        <taxon>Mollusca</taxon>
        <taxon>Bivalvia</taxon>
        <taxon>Autobranchia</taxon>
        <taxon>Pteriomorphia</taxon>
        <taxon>Pterioida</taxon>
        <taxon>Pterioidea</taxon>
        <taxon>Pteriidae</taxon>
        <taxon>Pinctada</taxon>
    </lineage>
</organism>
<evidence type="ECO:0000256" key="10">
    <source>
        <dbReference type="ARBA" id="ARBA00022842"/>
    </source>
</evidence>
<feature type="disulfide bond" evidence="17">
    <location>
        <begin position="370"/>
        <end position="626"/>
    </location>
</feature>
<keyword evidence="10" id="KW-0460">Magnesium</keyword>
<dbReference type="GO" id="GO:0005925">
    <property type="term" value="C:focal adhesion"/>
    <property type="evidence" value="ECO:0007669"/>
    <property type="project" value="TreeGrafter"/>
</dbReference>
<dbReference type="Pfam" id="PF23105">
    <property type="entry name" value="EGF_integrin"/>
    <property type="match status" value="1"/>
</dbReference>
<dbReference type="PANTHER" id="PTHR10082:SF60">
    <property type="entry name" value="INTEGRIN BETA-PS"/>
    <property type="match status" value="1"/>
</dbReference>
<evidence type="ECO:0000256" key="11">
    <source>
        <dbReference type="ARBA" id="ARBA00022889"/>
    </source>
</evidence>
<feature type="region of interest" description="Disordered" evidence="19">
    <location>
        <begin position="714"/>
        <end position="733"/>
    </location>
</feature>
<evidence type="ECO:0000256" key="1">
    <source>
        <dbReference type="ARBA" id="ARBA00004251"/>
    </source>
</evidence>
<feature type="disulfide bond" evidence="17">
    <location>
        <begin position="533"/>
        <end position="540"/>
    </location>
</feature>
<dbReference type="Pfam" id="PF00362">
    <property type="entry name" value="Integrin_beta"/>
    <property type="match status" value="1"/>
</dbReference>
<feature type="disulfide bond" evidence="17">
    <location>
        <begin position="522"/>
        <end position="531"/>
    </location>
</feature>
<evidence type="ECO:0000256" key="16">
    <source>
        <dbReference type="ARBA" id="ARBA00023180"/>
    </source>
</evidence>
<evidence type="ECO:0000256" key="2">
    <source>
        <dbReference type="ARBA" id="ARBA00007449"/>
    </source>
</evidence>
<dbReference type="AlphaFoldDB" id="A0AA88YUS0"/>
<dbReference type="InterPro" id="IPR002369">
    <property type="entry name" value="Integrin_bsu_VWA"/>
</dbReference>
<feature type="disulfide bond" evidence="17">
    <location>
        <begin position="148"/>
        <end position="151"/>
    </location>
</feature>
<feature type="domain" description="Integrin beta subunit tail" evidence="23">
    <location>
        <begin position="583"/>
        <end position="663"/>
    </location>
</feature>
<feature type="disulfide bond" evidence="17">
    <location>
        <begin position="583"/>
        <end position="592"/>
    </location>
</feature>
<evidence type="ECO:0000256" key="6">
    <source>
        <dbReference type="ARBA" id="ARBA00022723"/>
    </source>
</evidence>
<dbReference type="PIRSF" id="PIRSF002512">
    <property type="entry name" value="Integrin_B"/>
    <property type="match status" value="1"/>
</dbReference>
<dbReference type="InterPro" id="IPR013111">
    <property type="entry name" value="EGF_extracell"/>
</dbReference>
<feature type="disulfide bond" evidence="17">
    <location>
        <begin position="424"/>
        <end position="463"/>
    </location>
</feature>
<evidence type="ECO:0000256" key="13">
    <source>
        <dbReference type="ARBA" id="ARBA00023037"/>
    </source>
</evidence>
<evidence type="ECO:0000256" key="14">
    <source>
        <dbReference type="ARBA" id="ARBA00023136"/>
    </source>
</evidence>
<dbReference type="InterPro" id="IPR036349">
    <property type="entry name" value="Integrin_bsu_tail_dom_sf"/>
</dbReference>
<feature type="compositionally biased region" description="Polar residues" evidence="19">
    <location>
        <begin position="721"/>
        <end position="733"/>
    </location>
</feature>
<name>A0AA88YUS0_PINIB</name>
<dbReference type="GO" id="GO:0007229">
    <property type="term" value="P:integrin-mediated signaling pathway"/>
    <property type="evidence" value="ECO:0007669"/>
    <property type="project" value="UniProtKB-KW"/>
</dbReference>
<evidence type="ECO:0000256" key="8">
    <source>
        <dbReference type="ARBA" id="ARBA00022737"/>
    </source>
</evidence>
<dbReference type="SUPFAM" id="SSF69179">
    <property type="entry name" value="Integrin domains"/>
    <property type="match status" value="1"/>
</dbReference>
<keyword evidence="8" id="KW-0677">Repeat</keyword>
<feature type="disulfide bond" evidence="17">
    <location>
        <begin position="557"/>
        <end position="562"/>
    </location>
</feature>
<dbReference type="FunFam" id="2.10.25.10:FF:000075">
    <property type="entry name" value="Integrin beta"/>
    <property type="match status" value="1"/>
</dbReference>
<dbReference type="InterPro" id="IPR032695">
    <property type="entry name" value="Integrin_dom_sf"/>
</dbReference>
<dbReference type="GO" id="GO:0033627">
    <property type="term" value="P:cell adhesion mediated by integrin"/>
    <property type="evidence" value="ECO:0007669"/>
    <property type="project" value="TreeGrafter"/>
</dbReference>
<feature type="disulfide bond" evidence="17">
    <location>
        <begin position="429"/>
        <end position="438"/>
    </location>
</feature>
<evidence type="ECO:0000313" key="25">
    <source>
        <dbReference type="Proteomes" id="UP001186944"/>
    </source>
</evidence>
<keyword evidence="9" id="KW-0106">Calcium</keyword>
<dbReference type="EMBL" id="VSWD01000001">
    <property type="protein sequence ID" value="KAK3108194.1"/>
    <property type="molecule type" value="Genomic_DNA"/>
</dbReference>
<feature type="disulfide bond" evidence="17">
    <location>
        <begin position="471"/>
        <end position="507"/>
    </location>
</feature>
<keyword evidence="13 18" id="KW-0401">Integrin</keyword>
<keyword evidence="5 18" id="KW-0812">Transmembrane</keyword>
<comment type="caution">
    <text evidence="24">The sequence shown here is derived from an EMBL/GenBank/DDBJ whole genome shotgun (WGS) entry which is preliminary data.</text>
</comment>
<feature type="domain" description="Integrin beta subunit VWA" evidence="21">
    <location>
        <begin position="10"/>
        <end position="403"/>
    </location>
</feature>
<evidence type="ECO:0000259" key="21">
    <source>
        <dbReference type="SMART" id="SM00187"/>
    </source>
</evidence>
<dbReference type="GO" id="GO:0046872">
    <property type="term" value="F:metal ion binding"/>
    <property type="evidence" value="ECO:0007669"/>
    <property type="project" value="UniProtKB-KW"/>
</dbReference>
<dbReference type="Gene3D" id="4.10.1240.30">
    <property type="match status" value="1"/>
</dbReference>
<feature type="disulfide bond" evidence="17">
    <location>
        <begin position="517"/>
        <end position="551"/>
    </location>
</feature>
<evidence type="ECO:0000313" key="24">
    <source>
        <dbReference type="EMBL" id="KAK3108194.1"/>
    </source>
</evidence>
<dbReference type="SUPFAM" id="SSF69687">
    <property type="entry name" value="Integrin beta tail domain"/>
    <property type="match status" value="1"/>
</dbReference>
<evidence type="ECO:0000259" key="23">
    <source>
        <dbReference type="SMART" id="SM01242"/>
    </source>
</evidence>
<feature type="transmembrane region" description="Helical" evidence="20">
    <location>
        <begin position="664"/>
        <end position="690"/>
    </location>
</feature>
<dbReference type="InterPro" id="IPR012896">
    <property type="entry name" value="Integrin_bsu_tail"/>
</dbReference>
<feature type="disulfide bond" evidence="17">
    <location>
        <begin position="515"/>
        <end position="520"/>
    </location>
</feature>
<evidence type="ECO:0000256" key="19">
    <source>
        <dbReference type="SAM" id="MobiDB-lite"/>
    </source>
</evidence>
<dbReference type="InterPro" id="IPR057243">
    <property type="entry name" value="Integrin_I-EGF_CS"/>
</dbReference>
<dbReference type="GO" id="GO:0005178">
    <property type="term" value="F:integrin binding"/>
    <property type="evidence" value="ECO:0007669"/>
    <property type="project" value="TreeGrafter"/>
</dbReference>
<evidence type="ECO:0000256" key="7">
    <source>
        <dbReference type="ARBA" id="ARBA00022729"/>
    </source>
</evidence>
<dbReference type="InterPro" id="IPR036465">
    <property type="entry name" value="vWFA_dom_sf"/>
</dbReference>
<dbReference type="Pfam" id="PF18372">
    <property type="entry name" value="I-EGF_1"/>
    <property type="match status" value="1"/>
</dbReference>
<dbReference type="InterPro" id="IPR015812">
    <property type="entry name" value="Integrin_bsu"/>
</dbReference>